<evidence type="ECO:0000256" key="6">
    <source>
        <dbReference type="SAM" id="MobiDB-lite"/>
    </source>
</evidence>
<dbReference type="EC" id="5.2.1.8" evidence="2 5"/>
<dbReference type="Pfam" id="PF00254">
    <property type="entry name" value="FKBP_C"/>
    <property type="match status" value="1"/>
</dbReference>
<evidence type="ECO:0000256" key="5">
    <source>
        <dbReference type="PROSITE-ProRule" id="PRU00277"/>
    </source>
</evidence>
<keyword evidence="9" id="KW-1185">Reference proteome</keyword>
<dbReference type="GO" id="GO:0003755">
    <property type="term" value="F:peptidyl-prolyl cis-trans isomerase activity"/>
    <property type="evidence" value="ECO:0007669"/>
    <property type="project" value="UniProtKB-KW"/>
</dbReference>
<evidence type="ECO:0000256" key="4">
    <source>
        <dbReference type="ARBA" id="ARBA00023235"/>
    </source>
</evidence>
<dbReference type="InterPro" id="IPR046357">
    <property type="entry name" value="PPIase_dom_sf"/>
</dbReference>
<keyword evidence="3 5" id="KW-0697">Rotamase</keyword>
<sequence>MFKLIGFTLSTKGSKNNNKFEFSEFGLTLSHITLTDGTQVSVYVKFPTDQGYPQDDLIIATVTKSQPNACIHQQEFPTGSTLYCKGSGVVDCIANLPVKDCCEDGCCEANHSDNEESEISSHEGDEAEKQEEDIEMKNFDSESESDSLSTASEKEPQKGGKKVIKTIEKVKVEDKKKASALTKNIKNVQNDMISPGFKKEFPNGLKYEVLSISKNVKSDIPQIALVGSKVNVKYEGRLAKTGKKFDSGNLSFIVGSGQVVPGFDQGVKGMIVTETRRVFIPSKLGYGAKGCPPVIPKNADLVFEITLLSTKH</sequence>
<dbReference type="AlphaFoldDB" id="A0A2P4Z2H3"/>
<dbReference type="InterPro" id="IPR001179">
    <property type="entry name" value="PPIase_FKBP_dom"/>
</dbReference>
<dbReference type="Gene3D" id="3.10.50.40">
    <property type="match status" value="1"/>
</dbReference>
<dbReference type="PANTHER" id="PTHR43811:SF19">
    <property type="entry name" value="39 KDA FK506-BINDING NUCLEAR PROTEIN"/>
    <property type="match status" value="1"/>
</dbReference>
<name>A0A2P4Z2H3_9CRYT</name>
<feature type="region of interest" description="Disordered" evidence="6">
    <location>
        <begin position="112"/>
        <end position="162"/>
    </location>
</feature>
<evidence type="ECO:0000256" key="1">
    <source>
        <dbReference type="ARBA" id="ARBA00000971"/>
    </source>
</evidence>
<dbReference type="OrthoDB" id="1902587at2759"/>
<comment type="caution">
    <text evidence="8">The sequence shown here is derived from an EMBL/GenBank/DDBJ whole genome shotgun (WGS) entry which is preliminary data.</text>
</comment>
<accession>A0A2P4Z2H3</accession>
<organism evidence="8 9">
    <name type="scientific">Cryptosporidium meleagridis</name>
    <dbReference type="NCBI Taxonomy" id="93969"/>
    <lineage>
        <taxon>Eukaryota</taxon>
        <taxon>Sar</taxon>
        <taxon>Alveolata</taxon>
        <taxon>Apicomplexa</taxon>
        <taxon>Conoidasida</taxon>
        <taxon>Coccidia</taxon>
        <taxon>Eucoccidiorida</taxon>
        <taxon>Eimeriorina</taxon>
        <taxon>Cryptosporidiidae</taxon>
        <taxon>Cryptosporidium</taxon>
    </lineage>
</organism>
<dbReference type="PANTHER" id="PTHR43811">
    <property type="entry name" value="FKBP-TYPE PEPTIDYL-PROLYL CIS-TRANS ISOMERASE FKPA"/>
    <property type="match status" value="1"/>
</dbReference>
<evidence type="ECO:0000256" key="2">
    <source>
        <dbReference type="ARBA" id="ARBA00013194"/>
    </source>
</evidence>
<evidence type="ECO:0000259" key="7">
    <source>
        <dbReference type="PROSITE" id="PS50059"/>
    </source>
</evidence>
<dbReference type="Proteomes" id="UP000236928">
    <property type="component" value="Unassembled WGS sequence"/>
</dbReference>
<dbReference type="SUPFAM" id="SSF54534">
    <property type="entry name" value="FKBP-like"/>
    <property type="match status" value="1"/>
</dbReference>
<dbReference type="EMBL" id="JIBK01000039">
    <property type="protein sequence ID" value="POM84209.1"/>
    <property type="molecule type" value="Genomic_DNA"/>
</dbReference>
<evidence type="ECO:0000313" key="8">
    <source>
        <dbReference type="EMBL" id="POM84209.1"/>
    </source>
</evidence>
<comment type="catalytic activity">
    <reaction evidence="1 5">
        <text>[protein]-peptidylproline (omega=180) = [protein]-peptidylproline (omega=0)</text>
        <dbReference type="Rhea" id="RHEA:16237"/>
        <dbReference type="Rhea" id="RHEA-COMP:10747"/>
        <dbReference type="Rhea" id="RHEA-COMP:10748"/>
        <dbReference type="ChEBI" id="CHEBI:83833"/>
        <dbReference type="ChEBI" id="CHEBI:83834"/>
        <dbReference type="EC" id="5.2.1.8"/>
    </reaction>
</comment>
<keyword evidence="4 5" id="KW-0413">Isomerase</keyword>
<feature type="compositionally biased region" description="Acidic residues" evidence="6">
    <location>
        <begin position="125"/>
        <end position="134"/>
    </location>
</feature>
<gene>
    <name evidence="8" type="ORF">CmeUKMEL1_11250</name>
</gene>
<feature type="compositionally biased region" description="Basic and acidic residues" evidence="6">
    <location>
        <begin position="112"/>
        <end position="124"/>
    </location>
</feature>
<evidence type="ECO:0000256" key="3">
    <source>
        <dbReference type="ARBA" id="ARBA00023110"/>
    </source>
</evidence>
<dbReference type="PROSITE" id="PS50059">
    <property type="entry name" value="FKBP_PPIASE"/>
    <property type="match status" value="1"/>
</dbReference>
<evidence type="ECO:0000313" key="9">
    <source>
        <dbReference type="Proteomes" id="UP000236928"/>
    </source>
</evidence>
<dbReference type="VEuPathDB" id="CryptoDB:CmeUKMEL1_11250"/>
<reference evidence="8 9" key="1">
    <citation type="submission" date="2014-04" db="EMBL/GenBank/DDBJ databases">
        <title>Comparative Genomics of Cryptosporidium Species.</title>
        <authorList>
            <person name="Silva J.C."/>
            <person name="Su Q."/>
            <person name="Chalmers R."/>
            <person name="Chibucos M.C."/>
            <person name="Elwin K."/>
            <person name="Godinez A."/>
            <person name="Guo F."/>
            <person name="Huynh K."/>
            <person name="Orvis J."/>
            <person name="Ott S."/>
            <person name="Sadzewicz L."/>
            <person name="Sengamalay N."/>
            <person name="Shetty A."/>
            <person name="Sun M."/>
            <person name="Tallon L."/>
            <person name="Xiao L."/>
            <person name="Zhang H."/>
            <person name="Fraser C.M."/>
            <person name="Zhu G."/>
            <person name="Kissinger J."/>
            <person name="Widmer G."/>
        </authorList>
    </citation>
    <scope>NUCLEOTIDE SEQUENCE [LARGE SCALE GENOMIC DNA]</scope>
    <source>
        <strain evidence="8 9">UKMEL1</strain>
    </source>
</reference>
<proteinExistence type="predicted"/>
<protein>
    <recommendedName>
        <fullName evidence="2 5">peptidylprolyl isomerase</fullName>
        <ecNumber evidence="2 5">5.2.1.8</ecNumber>
    </recommendedName>
</protein>
<feature type="domain" description="PPIase FKBP-type" evidence="7">
    <location>
        <begin position="227"/>
        <end position="311"/>
    </location>
</feature>